<organism evidence="2 3">
    <name type="scientific">Microcoleus asticus IPMA8</name>
    <dbReference type="NCBI Taxonomy" id="2563858"/>
    <lineage>
        <taxon>Bacteria</taxon>
        <taxon>Bacillati</taxon>
        <taxon>Cyanobacteriota</taxon>
        <taxon>Cyanophyceae</taxon>
        <taxon>Oscillatoriophycideae</taxon>
        <taxon>Oscillatoriales</taxon>
        <taxon>Microcoleaceae</taxon>
        <taxon>Microcoleus</taxon>
        <taxon>Microcoleus asticus</taxon>
    </lineage>
</organism>
<name>A0ABX2CWH3_9CYAN</name>
<dbReference type="EMBL" id="SRRZ01000036">
    <property type="protein sequence ID" value="NQE34641.1"/>
    <property type="molecule type" value="Genomic_DNA"/>
</dbReference>
<evidence type="ECO:0000256" key="1">
    <source>
        <dbReference type="SAM" id="SignalP"/>
    </source>
</evidence>
<comment type="caution">
    <text evidence="2">The sequence shown here is derived from an EMBL/GenBank/DDBJ whole genome shotgun (WGS) entry which is preliminary data.</text>
</comment>
<evidence type="ECO:0000313" key="2">
    <source>
        <dbReference type="EMBL" id="NQE34641.1"/>
    </source>
</evidence>
<proteinExistence type="predicted"/>
<feature type="chain" id="PRO_5046954657" evidence="1">
    <location>
        <begin position="35"/>
        <end position="214"/>
    </location>
</feature>
<accession>A0ABX2CWH3</accession>
<feature type="signal peptide" evidence="1">
    <location>
        <begin position="1"/>
        <end position="34"/>
    </location>
</feature>
<gene>
    <name evidence="2" type="ORF">E5S67_02369</name>
</gene>
<protein>
    <submittedName>
        <fullName evidence="2">Uncharacterized protein</fullName>
    </submittedName>
</protein>
<evidence type="ECO:0000313" key="3">
    <source>
        <dbReference type="Proteomes" id="UP000702425"/>
    </source>
</evidence>
<keyword evidence="3" id="KW-1185">Reference proteome</keyword>
<keyword evidence="1" id="KW-0732">Signal</keyword>
<reference evidence="2 3" key="1">
    <citation type="journal article" date="2020" name="Sci. Rep.">
        <title>A novel cyanobacterial geosmin producer, revising GeoA distribution and dispersion patterns in Bacteria.</title>
        <authorList>
            <person name="Churro C."/>
            <person name="Semedo-Aguiar A.P."/>
            <person name="Silva A.D."/>
            <person name="Pereira-Leal J.B."/>
            <person name="Leite R.B."/>
        </authorList>
    </citation>
    <scope>NUCLEOTIDE SEQUENCE [LARGE SCALE GENOMIC DNA]</scope>
    <source>
        <strain evidence="2 3">IPMA8</strain>
    </source>
</reference>
<sequence length="214" mass="24152">MKQTRFFTGRPEIKFLAILLGAIFLTLAAFTVSAQQTNEAQFRVKNENSFNINLIQFKRTEYVGACAGTAISPDSQSARFVSSKTPPGPNRRVVIKNVTEGMETNPYPYTDRGYNKGEFSEDFGFKLGNSHKTRTFSVLEGENKFVYEIKENNQVIDQGGLTAEVSIQSLGIFPRQQICEEKVECRDTSDCRDSKGRKRSCRRQCFPVQKCSCP</sequence>
<dbReference type="RefSeq" id="WP_172187364.1">
    <property type="nucleotide sequence ID" value="NZ_CAWPPK010000248.1"/>
</dbReference>
<dbReference type="Proteomes" id="UP000702425">
    <property type="component" value="Unassembled WGS sequence"/>
</dbReference>